<accession>A0A510VMG3</accession>
<feature type="transmembrane region" description="Helical" evidence="1">
    <location>
        <begin position="94"/>
        <end position="115"/>
    </location>
</feature>
<keyword evidence="1" id="KW-1133">Transmembrane helix</keyword>
<evidence type="ECO:0000313" key="3">
    <source>
        <dbReference type="Proteomes" id="UP000321429"/>
    </source>
</evidence>
<gene>
    <name evidence="2" type="ORF">LSI01_04330</name>
</gene>
<feature type="transmembrane region" description="Helical" evidence="1">
    <location>
        <begin position="121"/>
        <end position="147"/>
    </location>
</feature>
<keyword evidence="1" id="KW-0472">Membrane</keyword>
<dbReference type="EMBL" id="BJUD01000004">
    <property type="protein sequence ID" value="GEK28122.1"/>
    <property type="molecule type" value="Genomic_DNA"/>
</dbReference>
<name>A0A510VMG3_9LACO</name>
<dbReference type="RefSeq" id="WP_057808792.1">
    <property type="nucleotide sequence ID" value="NZ_BJUD01000004.1"/>
</dbReference>
<dbReference type="Proteomes" id="UP000321429">
    <property type="component" value="Unassembled WGS sequence"/>
</dbReference>
<reference evidence="2 3" key="1">
    <citation type="submission" date="2019-07" db="EMBL/GenBank/DDBJ databases">
        <title>Whole genome shotgun sequence of Lactobacillus siliginis NBRC 101315.</title>
        <authorList>
            <person name="Hosoyama A."/>
            <person name="Uohara A."/>
            <person name="Ohji S."/>
            <person name="Ichikawa N."/>
        </authorList>
    </citation>
    <scope>NUCLEOTIDE SEQUENCE [LARGE SCALE GENOMIC DNA]</scope>
    <source>
        <strain evidence="2 3">NBRC 101315</strain>
    </source>
</reference>
<evidence type="ECO:0000313" key="2">
    <source>
        <dbReference type="EMBL" id="GEK28122.1"/>
    </source>
</evidence>
<feature type="transmembrane region" description="Helical" evidence="1">
    <location>
        <begin position="59"/>
        <end position="82"/>
    </location>
</feature>
<evidence type="ECO:0000256" key="1">
    <source>
        <dbReference type="SAM" id="Phobius"/>
    </source>
</evidence>
<feature type="transmembrane region" description="Helical" evidence="1">
    <location>
        <begin position="12"/>
        <end position="39"/>
    </location>
</feature>
<protein>
    <recommendedName>
        <fullName evidence="4">Yip1 domain-containing protein</fullName>
    </recommendedName>
</protein>
<feature type="transmembrane region" description="Helical" evidence="1">
    <location>
        <begin position="159"/>
        <end position="176"/>
    </location>
</feature>
<comment type="caution">
    <text evidence="2">The sequence shown here is derived from an EMBL/GenBank/DDBJ whole genome shotgun (WGS) entry which is preliminary data.</text>
</comment>
<dbReference type="AlphaFoldDB" id="A0A510VMG3"/>
<proteinExistence type="predicted"/>
<evidence type="ECO:0008006" key="4">
    <source>
        <dbReference type="Google" id="ProtNLM"/>
    </source>
</evidence>
<organism evidence="2 3">
    <name type="scientific">Furfurilactobacillus siliginis</name>
    <dbReference type="NCBI Taxonomy" id="348151"/>
    <lineage>
        <taxon>Bacteria</taxon>
        <taxon>Bacillati</taxon>
        <taxon>Bacillota</taxon>
        <taxon>Bacilli</taxon>
        <taxon>Lactobacillales</taxon>
        <taxon>Lactobacillaceae</taxon>
        <taxon>Furfurilactobacillus</taxon>
    </lineage>
</organism>
<sequence length="177" mass="19675">MKKIRNYLIHILFDGGSVIVGLYAISIGLSVSSILMLLYNYGFFDFMKKSSYKQNSELGVQLIIIGILLVISLFMGWANLVLKNIGFSETFVPMAIRNGLVMFLGLTLINPVVLFGWNRTILFYTTWFVLSMLIDVLIQGVFAILATLNKLVPSANDRLTTVIGVSAIVISLIALFK</sequence>
<keyword evidence="1" id="KW-0812">Transmembrane</keyword>